<dbReference type="GO" id="GO:0004497">
    <property type="term" value="F:monooxygenase activity"/>
    <property type="evidence" value="ECO:0007669"/>
    <property type="project" value="UniProtKB-KW"/>
</dbReference>
<evidence type="ECO:0000313" key="3">
    <source>
        <dbReference type="Proteomes" id="UP000318509"/>
    </source>
</evidence>
<dbReference type="PANTHER" id="PTHR33336">
    <property type="entry name" value="QUINOL MONOOXYGENASE YGIN-RELATED"/>
    <property type="match status" value="1"/>
</dbReference>
<dbReference type="InterPro" id="IPR011008">
    <property type="entry name" value="Dimeric_a/b-barrel"/>
</dbReference>
<comment type="caution">
    <text evidence="2">The sequence shown here is derived from an EMBL/GenBank/DDBJ whole genome shotgun (WGS) entry which is preliminary data.</text>
</comment>
<dbReference type="Pfam" id="PF03992">
    <property type="entry name" value="ABM"/>
    <property type="match status" value="1"/>
</dbReference>
<protein>
    <submittedName>
        <fullName evidence="2">Antibiotic biosynthesis monooxygenase</fullName>
    </submittedName>
</protein>
<keyword evidence="2" id="KW-0503">Monooxygenase</keyword>
<dbReference type="Proteomes" id="UP000318509">
    <property type="component" value="Unassembled WGS sequence"/>
</dbReference>
<sequence length="104" mass="11916">MVPQQGDGMELFIFARFHARAGGEQGVEEAIRDVAGPTREESGCLSYHVFRSTRDPRLFYIHSRWRNEAAFDTHADLPHTVRFLERVEPLIDHPLDVTRATLVV</sequence>
<dbReference type="InterPro" id="IPR007138">
    <property type="entry name" value="ABM_dom"/>
</dbReference>
<keyword evidence="2" id="KW-0560">Oxidoreductase</keyword>
<name>A0A537JUB5_9BACT</name>
<proteinExistence type="predicted"/>
<dbReference type="Gene3D" id="3.30.70.100">
    <property type="match status" value="1"/>
</dbReference>
<dbReference type="InterPro" id="IPR050744">
    <property type="entry name" value="AI-2_Isomerase_LsrG"/>
</dbReference>
<reference evidence="2 3" key="1">
    <citation type="journal article" date="2019" name="Nat. Microbiol.">
        <title>Mediterranean grassland soil C-N compound turnover is dependent on rainfall and depth, and is mediated by genomically divergent microorganisms.</title>
        <authorList>
            <person name="Diamond S."/>
            <person name="Andeer P.F."/>
            <person name="Li Z."/>
            <person name="Crits-Christoph A."/>
            <person name="Burstein D."/>
            <person name="Anantharaman K."/>
            <person name="Lane K.R."/>
            <person name="Thomas B.C."/>
            <person name="Pan C."/>
            <person name="Northen T.R."/>
            <person name="Banfield J.F."/>
        </authorList>
    </citation>
    <scope>NUCLEOTIDE SEQUENCE [LARGE SCALE GENOMIC DNA]</scope>
    <source>
        <strain evidence="2">NP_3</strain>
    </source>
</reference>
<dbReference type="PANTHER" id="PTHR33336:SF3">
    <property type="entry name" value="ABM DOMAIN-CONTAINING PROTEIN"/>
    <property type="match status" value="1"/>
</dbReference>
<dbReference type="AlphaFoldDB" id="A0A537JUB5"/>
<dbReference type="SUPFAM" id="SSF54909">
    <property type="entry name" value="Dimeric alpha+beta barrel"/>
    <property type="match status" value="1"/>
</dbReference>
<organism evidence="2 3">
    <name type="scientific">Candidatus Segetimicrobium genomatis</name>
    <dbReference type="NCBI Taxonomy" id="2569760"/>
    <lineage>
        <taxon>Bacteria</taxon>
        <taxon>Bacillati</taxon>
        <taxon>Candidatus Sysuimicrobiota</taxon>
        <taxon>Candidatus Sysuimicrobiia</taxon>
        <taxon>Candidatus Sysuimicrobiales</taxon>
        <taxon>Candidatus Segetimicrobiaceae</taxon>
        <taxon>Candidatus Segetimicrobium</taxon>
    </lineage>
</organism>
<dbReference type="EMBL" id="VBAK01000166">
    <property type="protein sequence ID" value="TMI87127.1"/>
    <property type="molecule type" value="Genomic_DNA"/>
</dbReference>
<feature type="domain" description="ABM" evidence="1">
    <location>
        <begin position="11"/>
        <end position="104"/>
    </location>
</feature>
<dbReference type="PROSITE" id="PS51725">
    <property type="entry name" value="ABM"/>
    <property type="match status" value="1"/>
</dbReference>
<evidence type="ECO:0000313" key="2">
    <source>
        <dbReference type="EMBL" id="TMI87127.1"/>
    </source>
</evidence>
<accession>A0A537JUB5</accession>
<gene>
    <name evidence="2" type="ORF">E6H00_16530</name>
</gene>
<evidence type="ECO:0000259" key="1">
    <source>
        <dbReference type="PROSITE" id="PS51725"/>
    </source>
</evidence>